<dbReference type="Proteomes" id="UP000060513">
    <property type="component" value="Chromosome"/>
</dbReference>
<feature type="domain" description="Phosphodiester glycosidase" evidence="2">
    <location>
        <begin position="365"/>
        <end position="558"/>
    </location>
</feature>
<feature type="domain" description="SPOR" evidence="1">
    <location>
        <begin position="125"/>
        <end position="192"/>
    </location>
</feature>
<dbReference type="InterPro" id="IPR007730">
    <property type="entry name" value="SPOR-like_dom"/>
</dbReference>
<evidence type="ECO:0000259" key="2">
    <source>
        <dbReference type="Pfam" id="PF09992"/>
    </source>
</evidence>
<accession>A0A0M4DEF1</accession>
<sequence length="560" mass="57021">MQRKSLSILAAAAAVLGAAVVVPGAEAASPASGSGSAESAAAPESAVAPKATIALGSAAAPSAASGARSATRSLLLGATSETTTVRPGVTLTSMSLGKRDADDRWTVHVYLPASVDGPLKSAGTALGPKATADRVADAVRDKGFAPRVERVVIPAYADRPAGTLGWTVRVGRYAAEADAAAVLNQVRAAGFAGGTRYTAQDGTDLGAPQKVHVLRVDFRTFDGTVGTDFGPALNGTEKLTDLMASTGAIAGVNGQWFYNNAPGGLYVKDGKLLGSATQGRGGVKITRGGRSVDVDAFTAHVTLRAGGESVEIDGVNRVPGDVWNCGGVGGDLPTEKAQHDLRCTDGSELVRFTPEFGRTPTGAGAEAVLDATGRVTAVNTSRGAAVPAGGSTVQAIGDRADWLLEHVTVGTRPAVTERVEDSRGRRVALTPDTTILQVGPTLVRDGRVSVNAAADGLIREGTDQTFTYNWTVRSNPRSMIGVDGQGRMMLVVVDGRQAGHSEGLGIARTAELMQALGAREAMNLDGGGSSVMATAGAGIVNRPSDSAGQRSLGNVLLVRP</sequence>
<dbReference type="GeneID" id="97234269"/>
<reference evidence="3 4" key="1">
    <citation type="submission" date="2015-08" db="EMBL/GenBank/DDBJ databases">
        <title>Genome sequence of the pristinamycin over-producing bacterium Streptomyces pristinaespiralis HCCB10218.</title>
        <authorList>
            <person name="Tian J."/>
            <person name="Yang J."/>
            <person name="Li L."/>
            <person name="Ruan L."/>
            <person name="Wei W."/>
            <person name="Zheng G."/>
            <person name="Wei Z."/>
            <person name="Yang S."/>
            <person name="Ge M."/>
            <person name="Jiang W."/>
            <person name="Lu Y."/>
        </authorList>
    </citation>
    <scope>NUCLEOTIDE SEQUENCE [LARGE SCALE GENOMIC DNA]</scope>
    <source>
        <strain evidence="3 4">HCCB 10218</strain>
    </source>
</reference>
<proteinExistence type="predicted"/>
<evidence type="ECO:0000259" key="1">
    <source>
        <dbReference type="Pfam" id="PF05036"/>
    </source>
</evidence>
<evidence type="ECO:0000313" key="3">
    <source>
        <dbReference type="EMBL" id="ALC22988.1"/>
    </source>
</evidence>
<dbReference type="PANTHER" id="PTHR40446">
    <property type="entry name" value="N-ACETYLGLUCOSAMINE-1-PHOSPHODIESTER ALPHA-N-ACETYLGLUCOSAMINIDASE"/>
    <property type="match status" value="1"/>
</dbReference>
<dbReference type="InterPro" id="IPR018711">
    <property type="entry name" value="NAGPA"/>
</dbReference>
<dbReference type="Gene3D" id="3.30.70.1070">
    <property type="entry name" value="Sporulation related repeat"/>
    <property type="match status" value="1"/>
</dbReference>
<dbReference type="EMBL" id="CP011340">
    <property type="protein sequence ID" value="ALC22988.1"/>
    <property type="molecule type" value="Genomic_DNA"/>
</dbReference>
<dbReference type="AlphaFoldDB" id="A0A0M4DEF1"/>
<name>A0A0M4DEF1_STRPR</name>
<dbReference type="Pfam" id="PF05036">
    <property type="entry name" value="SPOR"/>
    <property type="match status" value="1"/>
</dbReference>
<gene>
    <name evidence="3" type="ORF">SPRI_4682</name>
</gene>
<dbReference type="STRING" id="38300.SPRI_4682"/>
<dbReference type="Pfam" id="PF09992">
    <property type="entry name" value="NAGPA"/>
    <property type="match status" value="1"/>
</dbReference>
<dbReference type="PANTHER" id="PTHR40446:SF2">
    <property type="entry name" value="N-ACETYLGLUCOSAMINE-1-PHOSPHODIESTER ALPHA-N-ACETYLGLUCOSAMINIDASE"/>
    <property type="match status" value="1"/>
</dbReference>
<dbReference type="InterPro" id="IPR036680">
    <property type="entry name" value="SPOR-like_sf"/>
</dbReference>
<protein>
    <submittedName>
        <fullName evidence="3">Secreted protein</fullName>
    </submittedName>
</protein>
<dbReference type="PATRIC" id="fig|38300.4.peg.4913"/>
<dbReference type="RefSeq" id="WP_053557256.1">
    <property type="nucleotide sequence ID" value="NZ_CP011340.1"/>
</dbReference>
<organism evidence="3">
    <name type="scientific">Streptomyces pristinaespiralis</name>
    <dbReference type="NCBI Taxonomy" id="38300"/>
    <lineage>
        <taxon>Bacteria</taxon>
        <taxon>Bacillati</taxon>
        <taxon>Actinomycetota</taxon>
        <taxon>Actinomycetes</taxon>
        <taxon>Kitasatosporales</taxon>
        <taxon>Streptomycetaceae</taxon>
        <taxon>Streptomyces</taxon>
    </lineage>
</organism>
<dbReference type="KEGG" id="spri:SPRI_4682"/>
<dbReference type="GO" id="GO:0042834">
    <property type="term" value="F:peptidoglycan binding"/>
    <property type="evidence" value="ECO:0007669"/>
    <property type="project" value="InterPro"/>
</dbReference>
<dbReference type="OrthoDB" id="9809781at2"/>
<evidence type="ECO:0000313" key="4">
    <source>
        <dbReference type="Proteomes" id="UP000060513"/>
    </source>
</evidence>